<accession>A0ACB8DAB6</accession>
<protein>
    <submittedName>
        <fullName evidence="1">Uncharacterized protein</fullName>
    </submittedName>
</protein>
<keyword evidence="2" id="KW-1185">Reference proteome</keyword>
<organism evidence="1 2">
    <name type="scientific">Dermacentor silvarum</name>
    <name type="common">Tick</name>
    <dbReference type="NCBI Taxonomy" id="543639"/>
    <lineage>
        <taxon>Eukaryota</taxon>
        <taxon>Metazoa</taxon>
        <taxon>Ecdysozoa</taxon>
        <taxon>Arthropoda</taxon>
        <taxon>Chelicerata</taxon>
        <taxon>Arachnida</taxon>
        <taxon>Acari</taxon>
        <taxon>Parasitiformes</taxon>
        <taxon>Ixodida</taxon>
        <taxon>Ixodoidea</taxon>
        <taxon>Ixodidae</taxon>
        <taxon>Rhipicephalinae</taxon>
        <taxon>Dermacentor</taxon>
    </lineage>
</organism>
<proteinExistence type="predicted"/>
<comment type="caution">
    <text evidence="1">The sequence shown here is derived from an EMBL/GenBank/DDBJ whole genome shotgun (WGS) entry which is preliminary data.</text>
</comment>
<evidence type="ECO:0000313" key="1">
    <source>
        <dbReference type="EMBL" id="KAH7964861.1"/>
    </source>
</evidence>
<evidence type="ECO:0000313" key="2">
    <source>
        <dbReference type="Proteomes" id="UP000821865"/>
    </source>
</evidence>
<dbReference type="EMBL" id="CM023471">
    <property type="protein sequence ID" value="KAH7964861.1"/>
    <property type="molecule type" value="Genomic_DNA"/>
</dbReference>
<reference evidence="1" key="1">
    <citation type="submission" date="2020-05" db="EMBL/GenBank/DDBJ databases">
        <title>Large-scale comparative analyses of tick genomes elucidate their genetic diversity and vector capacities.</title>
        <authorList>
            <person name="Jia N."/>
            <person name="Wang J."/>
            <person name="Shi W."/>
            <person name="Du L."/>
            <person name="Sun Y."/>
            <person name="Zhan W."/>
            <person name="Jiang J."/>
            <person name="Wang Q."/>
            <person name="Zhang B."/>
            <person name="Ji P."/>
            <person name="Sakyi L.B."/>
            <person name="Cui X."/>
            <person name="Yuan T."/>
            <person name="Jiang B."/>
            <person name="Yang W."/>
            <person name="Lam T.T.-Y."/>
            <person name="Chang Q."/>
            <person name="Ding S."/>
            <person name="Wang X."/>
            <person name="Zhu J."/>
            <person name="Ruan X."/>
            <person name="Zhao L."/>
            <person name="Wei J."/>
            <person name="Que T."/>
            <person name="Du C."/>
            <person name="Cheng J."/>
            <person name="Dai P."/>
            <person name="Han X."/>
            <person name="Huang E."/>
            <person name="Gao Y."/>
            <person name="Liu J."/>
            <person name="Shao H."/>
            <person name="Ye R."/>
            <person name="Li L."/>
            <person name="Wei W."/>
            <person name="Wang X."/>
            <person name="Wang C."/>
            <person name="Yang T."/>
            <person name="Huo Q."/>
            <person name="Li W."/>
            <person name="Guo W."/>
            <person name="Chen H."/>
            <person name="Zhou L."/>
            <person name="Ni X."/>
            <person name="Tian J."/>
            <person name="Zhou Y."/>
            <person name="Sheng Y."/>
            <person name="Liu T."/>
            <person name="Pan Y."/>
            <person name="Xia L."/>
            <person name="Li J."/>
            <person name="Zhao F."/>
            <person name="Cao W."/>
        </authorList>
    </citation>
    <scope>NUCLEOTIDE SEQUENCE</scope>
    <source>
        <strain evidence="1">Dsil-2018</strain>
    </source>
</reference>
<gene>
    <name evidence="1" type="ORF">HPB49_001932</name>
</gene>
<name>A0ACB8DAB6_DERSI</name>
<sequence length="557" mass="61070">MENDGILRADSSRLTALWYKVCGRCVKLATGDCNYGLAKKPVVLCKKCGEVAVQWDSRRVHGEKTCNPFEMNMLVTRAMLCSKNGQIAMNNIFASMGLSHRGLPKETFQRHLKKTLEPAATRNCYDSGEDLDPTTFRASEWTTILRAYKGGKPSPETLVVPPHGAPVRDKPPASALGTPADATPATFKPTYCSKRQQLRVTHAVALRSKQLASLPPDTVRVVFRPRGGLALNGAMAQPLMQAIQVTAADRDLGEFHLRIHPTNNTFTVATPHKSTALHLIQLKEVVLQETSYPVAAYIAPPPAAASGVISQAYWVETQEQMLRDLQTRNLEVDIIAARRMGRTLSILITFAHGPVPQTMYRCTPYKRSPDACTNCRRPGHRYDVCPDPKSGLCPRCGDKHEPQDLPSCIPICILCGGQHLTGTGSCKARKATDKRRSPLPQKTKCPTKKDLPPLSMTLPSTSTWASKAAKTNITTSQDPEVKALREEVKQLRAALSTSTPALLPTPPPPSSSSNPSDQPPQKKRRPDESPAQPIDLEAKFQDLAQNLEANFTERITA</sequence>
<dbReference type="Proteomes" id="UP000821865">
    <property type="component" value="Chromosome 2"/>
</dbReference>